<name>A0AAD9TM31_9ROSI</name>
<accession>A0AAD9TM31</accession>
<sequence length="190" mass="21532">MMKESYRERESDSLGHEGSQLVTNGIRGRKDFRKGLFSIFIDNLNPCVDLKGLWDFLKSFGKVRDVFLSSKMHHRRSFGFVRFESLDEASEVSKMVNGMLVYDWRISAKVASYGWERKKFHACRYHGECGTNGCLMVSDGEGKECFLKAGLGKNRNFVKVVRGGGVGSRQLKCHGSRSCTDVVKNGQERN</sequence>
<keyword evidence="1" id="KW-0694">RNA-binding</keyword>
<dbReference type="InterPro" id="IPR012677">
    <property type="entry name" value="Nucleotide-bd_a/b_plait_sf"/>
</dbReference>
<dbReference type="AlphaFoldDB" id="A0AAD9TM31"/>
<protein>
    <recommendedName>
        <fullName evidence="2">RRM domain-containing protein</fullName>
    </recommendedName>
</protein>
<dbReference type="SMART" id="SM00360">
    <property type="entry name" value="RRM"/>
    <property type="match status" value="1"/>
</dbReference>
<dbReference type="Pfam" id="PF00076">
    <property type="entry name" value="RRM_1"/>
    <property type="match status" value="1"/>
</dbReference>
<comment type="caution">
    <text evidence="3">The sequence shown here is derived from an EMBL/GenBank/DDBJ whole genome shotgun (WGS) entry which is preliminary data.</text>
</comment>
<evidence type="ECO:0000313" key="4">
    <source>
        <dbReference type="Proteomes" id="UP001280121"/>
    </source>
</evidence>
<organism evidence="3 4">
    <name type="scientific">Dipteronia dyeriana</name>
    <dbReference type="NCBI Taxonomy" id="168575"/>
    <lineage>
        <taxon>Eukaryota</taxon>
        <taxon>Viridiplantae</taxon>
        <taxon>Streptophyta</taxon>
        <taxon>Embryophyta</taxon>
        <taxon>Tracheophyta</taxon>
        <taxon>Spermatophyta</taxon>
        <taxon>Magnoliopsida</taxon>
        <taxon>eudicotyledons</taxon>
        <taxon>Gunneridae</taxon>
        <taxon>Pentapetalae</taxon>
        <taxon>rosids</taxon>
        <taxon>malvids</taxon>
        <taxon>Sapindales</taxon>
        <taxon>Sapindaceae</taxon>
        <taxon>Hippocastanoideae</taxon>
        <taxon>Acereae</taxon>
        <taxon>Dipteronia</taxon>
    </lineage>
</organism>
<evidence type="ECO:0000259" key="2">
    <source>
        <dbReference type="PROSITE" id="PS50102"/>
    </source>
</evidence>
<evidence type="ECO:0000313" key="3">
    <source>
        <dbReference type="EMBL" id="KAK2638531.1"/>
    </source>
</evidence>
<evidence type="ECO:0000256" key="1">
    <source>
        <dbReference type="PROSITE-ProRule" id="PRU00176"/>
    </source>
</evidence>
<dbReference type="Proteomes" id="UP001280121">
    <property type="component" value="Unassembled WGS sequence"/>
</dbReference>
<dbReference type="EMBL" id="JANJYI010000008">
    <property type="protein sequence ID" value="KAK2638531.1"/>
    <property type="molecule type" value="Genomic_DNA"/>
</dbReference>
<keyword evidence="4" id="KW-1185">Reference proteome</keyword>
<gene>
    <name evidence="3" type="ORF">Ddye_026326</name>
</gene>
<dbReference type="Gene3D" id="3.30.70.330">
    <property type="match status" value="1"/>
</dbReference>
<dbReference type="InterPro" id="IPR000504">
    <property type="entry name" value="RRM_dom"/>
</dbReference>
<dbReference type="InterPro" id="IPR035979">
    <property type="entry name" value="RBD_domain_sf"/>
</dbReference>
<reference evidence="3" key="1">
    <citation type="journal article" date="2023" name="Plant J.">
        <title>Genome sequences and population genomics provide insights into the demographic history, inbreeding, and mutation load of two 'living fossil' tree species of Dipteronia.</title>
        <authorList>
            <person name="Feng Y."/>
            <person name="Comes H.P."/>
            <person name="Chen J."/>
            <person name="Zhu S."/>
            <person name="Lu R."/>
            <person name="Zhang X."/>
            <person name="Li P."/>
            <person name="Qiu J."/>
            <person name="Olsen K.M."/>
            <person name="Qiu Y."/>
        </authorList>
    </citation>
    <scope>NUCLEOTIDE SEQUENCE</scope>
    <source>
        <strain evidence="3">KIB01</strain>
    </source>
</reference>
<dbReference type="GO" id="GO:0003723">
    <property type="term" value="F:RNA binding"/>
    <property type="evidence" value="ECO:0007669"/>
    <property type="project" value="UniProtKB-UniRule"/>
</dbReference>
<dbReference type="SUPFAM" id="SSF54928">
    <property type="entry name" value="RNA-binding domain, RBD"/>
    <property type="match status" value="1"/>
</dbReference>
<proteinExistence type="predicted"/>
<feature type="domain" description="RRM" evidence="2">
    <location>
        <begin position="37"/>
        <end position="113"/>
    </location>
</feature>
<dbReference type="PROSITE" id="PS50102">
    <property type="entry name" value="RRM"/>
    <property type="match status" value="1"/>
</dbReference>